<proteinExistence type="predicted"/>
<evidence type="ECO:0000313" key="3">
    <source>
        <dbReference type="Proteomes" id="UP001151760"/>
    </source>
</evidence>
<reference evidence="2" key="1">
    <citation type="journal article" date="2022" name="Int. J. Mol. Sci.">
        <title>Draft Genome of Tanacetum Coccineum: Genomic Comparison of Closely Related Tanacetum-Family Plants.</title>
        <authorList>
            <person name="Yamashiro T."/>
            <person name="Shiraishi A."/>
            <person name="Nakayama K."/>
            <person name="Satake H."/>
        </authorList>
    </citation>
    <scope>NUCLEOTIDE SEQUENCE</scope>
</reference>
<name>A0ABQ5CZD6_9ASTR</name>
<protein>
    <submittedName>
        <fullName evidence="2">Uncharacterized protein</fullName>
    </submittedName>
</protein>
<keyword evidence="1" id="KW-0812">Transmembrane</keyword>
<organism evidence="2 3">
    <name type="scientific">Tanacetum coccineum</name>
    <dbReference type="NCBI Taxonomy" id="301880"/>
    <lineage>
        <taxon>Eukaryota</taxon>
        <taxon>Viridiplantae</taxon>
        <taxon>Streptophyta</taxon>
        <taxon>Embryophyta</taxon>
        <taxon>Tracheophyta</taxon>
        <taxon>Spermatophyta</taxon>
        <taxon>Magnoliopsida</taxon>
        <taxon>eudicotyledons</taxon>
        <taxon>Gunneridae</taxon>
        <taxon>Pentapetalae</taxon>
        <taxon>asterids</taxon>
        <taxon>campanulids</taxon>
        <taxon>Asterales</taxon>
        <taxon>Asteraceae</taxon>
        <taxon>Asteroideae</taxon>
        <taxon>Anthemideae</taxon>
        <taxon>Anthemidinae</taxon>
        <taxon>Tanacetum</taxon>
    </lineage>
</organism>
<dbReference type="Proteomes" id="UP001151760">
    <property type="component" value="Unassembled WGS sequence"/>
</dbReference>
<sequence>MRHGLYETIVCYVLLANMIWIVMLERDRLKALLWIVNSERDRLIVVDRDIIVGFEDRMAFVHKLESVEGVSVVAKTVVFLKEMVEKEDSRDYHLENLENEAKQRALEI</sequence>
<comment type="caution">
    <text evidence="2">The sequence shown here is derived from an EMBL/GenBank/DDBJ whole genome shotgun (WGS) entry which is preliminary data.</text>
</comment>
<dbReference type="EMBL" id="BQNB010014792">
    <property type="protein sequence ID" value="GJT32426.1"/>
    <property type="molecule type" value="Genomic_DNA"/>
</dbReference>
<evidence type="ECO:0000256" key="1">
    <source>
        <dbReference type="SAM" id="Phobius"/>
    </source>
</evidence>
<keyword evidence="3" id="KW-1185">Reference proteome</keyword>
<accession>A0ABQ5CZD6</accession>
<feature type="transmembrane region" description="Helical" evidence="1">
    <location>
        <begin position="6"/>
        <end position="24"/>
    </location>
</feature>
<keyword evidence="1" id="KW-1133">Transmembrane helix</keyword>
<reference evidence="2" key="2">
    <citation type="submission" date="2022-01" db="EMBL/GenBank/DDBJ databases">
        <authorList>
            <person name="Yamashiro T."/>
            <person name="Shiraishi A."/>
            <person name="Satake H."/>
            <person name="Nakayama K."/>
        </authorList>
    </citation>
    <scope>NUCLEOTIDE SEQUENCE</scope>
</reference>
<evidence type="ECO:0000313" key="2">
    <source>
        <dbReference type="EMBL" id="GJT32426.1"/>
    </source>
</evidence>
<gene>
    <name evidence="2" type="ORF">Tco_0922845</name>
</gene>
<keyword evidence="1" id="KW-0472">Membrane</keyword>